<dbReference type="Proteomes" id="UP000185596">
    <property type="component" value="Unassembled WGS sequence"/>
</dbReference>
<dbReference type="InterPro" id="IPR020904">
    <property type="entry name" value="Sc_DH/Rdtase_CS"/>
</dbReference>
<sequence>MGYYSGRVVAITGAGAGIGRALAIALAGQGSTLALSDRDAASLAETHRLCHAAPAVGTHLIDVTDRQAMIDYASLVVAEFGRVEVVLAVAGVMHVGSVMGSEYSDVERVVDVDFWGVVHTATAFLPHLIASGDGHFVGVSSAYGLIGAPMHSAYCAAKAAVRGFIDALRQEMVATHQPVAVTCVYPGGVRTSIMQTGSYARDADRPAVIARFDRTVARLDPTEAAVRILRGVRMRRAEVLVGMDAHAVSLALRLAGPSYQRVLSTLLKLTQVWPVRLLTGGHRRRNKRGVQDG</sequence>
<dbReference type="OrthoDB" id="4690547at2"/>
<dbReference type="SUPFAM" id="SSF51735">
    <property type="entry name" value="NAD(P)-binding Rossmann-fold domains"/>
    <property type="match status" value="1"/>
</dbReference>
<dbReference type="InterPro" id="IPR002347">
    <property type="entry name" value="SDR_fam"/>
</dbReference>
<dbReference type="Gene3D" id="3.40.50.720">
    <property type="entry name" value="NAD(P)-binding Rossmann-like Domain"/>
    <property type="match status" value="1"/>
</dbReference>
<dbReference type="PRINTS" id="PR00080">
    <property type="entry name" value="SDRFAMILY"/>
</dbReference>
<protein>
    <recommendedName>
        <fullName evidence="6">Acetoin dehydrogenase</fullName>
    </recommendedName>
</protein>
<dbReference type="RefSeq" id="WP_075130242.1">
    <property type="nucleotide sequence ID" value="NZ_MSIE01000109.1"/>
</dbReference>
<dbReference type="Pfam" id="PF00106">
    <property type="entry name" value="adh_short"/>
    <property type="match status" value="1"/>
</dbReference>
<organism evidence="4 5">
    <name type="scientific">Actinophytocola xanthii</name>
    <dbReference type="NCBI Taxonomy" id="1912961"/>
    <lineage>
        <taxon>Bacteria</taxon>
        <taxon>Bacillati</taxon>
        <taxon>Actinomycetota</taxon>
        <taxon>Actinomycetes</taxon>
        <taxon>Pseudonocardiales</taxon>
        <taxon>Pseudonocardiaceae</taxon>
    </lineage>
</organism>
<dbReference type="PANTHER" id="PTHR44196">
    <property type="entry name" value="DEHYDROGENASE/REDUCTASE SDR FAMILY MEMBER 7B"/>
    <property type="match status" value="1"/>
</dbReference>
<evidence type="ECO:0000256" key="1">
    <source>
        <dbReference type="ARBA" id="ARBA00006484"/>
    </source>
</evidence>
<dbReference type="PRINTS" id="PR00081">
    <property type="entry name" value="GDHRDH"/>
</dbReference>
<evidence type="ECO:0000256" key="2">
    <source>
        <dbReference type="ARBA" id="ARBA00023002"/>
    </source>
</evidence>
<dbReference type="PANTHER" id="PTHR44196:SF1">
    <property type="entry name" value="DEHYDROGENASE_REDUCTASE SDR FAMILY MEMBER 7B"/>
    <property type="match status" value="1"/>
</dbReference>
<dbReference type="AlphaFoldDB" id="A0A1Q8BY96"/>
<dbReference type="STRING" id="1912961.BU204_35805"/>
<keyword evidence="2" id="KW-0560">Oxidoreductase</keyword>
<comment type="similarity">
    <text evidence="1 3">Belongs to the short-chain dehydrogenases/reductases (SDR) family.</text>
</comment>
<evidence type="ECO:0000313" key="5">
    <source>
        <dbReference type="Proteomes" id="UP000185596"/>
    </source>
</evidence>
<comment type="caution">
    <text evidence="4">The sequence shown here is derived from an EMBL/GenBank/DDBJ whole genome shotgun (WGS) entry which is preliminary data.</text>
</comment>
<evidence type="ECO:0008006" key="6">
    <source>
        <dbReference type="Google" id="ProtNLM"/>
    </source>
</evidence>
<evidence type="ECO:0000256" key="3">
    <source>
        <dbReference type="RuleBase" id="RU000363"/>
    </source>
</evidence>
<gene>
    <name evidence="4" type="ORF">BU204_35805</name>
</gene>
<keyword evidence="5" id="KW-1185">Reference proteome</keyword>
<dbReference type="EMBL" id="MSIE01000109">
    <property type="protein sequence ID" value="OLF07079.1"/>
    <property type="molecule type" value="Genomic_DNA"/>
</dbReference>
<dbReference type="InterPro" id="IPR036291">
    <property type="entry name" value="NAD(P)-bd_dom_sf"/>
</dbReference>
<name>A0A1Q8BY96_9PSEU</name>
<dbReference type="GO" id="GO:0016491">
    <property type="term" value="F:oxidoreductase activity"/>
    <property type="evidence" value="ECO:0007669"/>
    <property type="project" value="UniProtKB-KW"/>
</dbReference>
<proteinExistence type="inferred from homology"/>
<dbReference type="PROSITE" id="PS00061">
    <property type="entry name" value="ADH_SHORT"/>
    <property type="match status" value="1"/>
</dbReference>
<accession>A0A1Q8BY96</accession>
<dbReference type="GO" id="GO:0016020">
    <property type="term" value="C:membrane"/>
    <property type="evidence" value="ECO:0007669"/>
    <property type="project" value="TreeGrafter"/>
</dbReference>
<reference evidence="4 5" key="1">
    <citation type="submission" date="2016-12" db="EMBL/GenBank/DDBJ databases">
        <title>The draft genome sequence of Actinophytocola sp. 11-183.</title>
        <authorList>
            <person name="Wang W."/>
            <person name="Yuan L."/>
        </authorList>
    </citation>
    <scope>NUCLEOTIDE SEQUENCE [LARGE SCALE GENOMIC DNA]</scope>
    <source>
        <strain evidence="4 5">11-183</strain>
    </source>
</reference>
<evidence type="ECO:0000313" key="4">
    <source>
        <dbReference type="EMBL" id="OLF07079.1"/>
    </source>
</evidence>